<reference evidence="1" key="2">
    <citation type="submission" date="2021-09" db="EMBL/GenBank/DDBJ databases">
        <authorList>
            <person name="Jia N."/>
            <person name="Wang J."/>
            <person name="Shi W."/>
            <person name="Du L."/>
            <person name="Sun Y."/>
            <person name="Zhan W."/>
            <person name="Jiang J."/>
            <person name="Wang Q."/>
            <person name="Zhang B."/>
            <person name="Ji P."/>
            <person name="Sakyi L.B."/>
            <person name="Cui X."/>
            <person name="Yuan T."/>
            <person name="Jiang B."/>
            <person name="Yang W."/>
            <person name="Lam T.T.-Y."/>
            <person name="Chang Q."/>
            <person name="Ding S."/>
            <person name="Wang X."/>
            <person name="Zhu J."/>
            <person name="Ruan X."/>
            <person name="Zhao L."/>
            <person name="Wei J."/>
            <person name="Que T."/>
            <person name="Du C."/>
            <person name="Cheng J."/>
            <person name="Dai P."/>
            <person name="Han X."/>
            <person name="Huang E."/>
            <person name="Gao Y."/>
            <person name="Liu J."/>
            <person name="Shao H."/>
            <person name="Ye R."/>
            <person name="Li L."/>
            <person name="Wei W."/>
            <person name="Wang X."/>
            <person name="Wang C."/>
            <person name="Huo Q."/>
            <person name="Li W."/>
            <person name="Guo W."/>
            <person name="Chen H."/>
            <person name="Chen S."/>
            <person name="Zhou L."/>
            <person name="Zhou L."/>
            <person name="Ni X."/>
            <person name="Tian J."/>
            <person name="Zhou Y."/>
            <person name="Sheng Y."/>
            <person name="Liu T."/>
            <person name="Pan Y."/>
            <person name="Xia L."/>
            <person name="Li J."/>
            <person name="Zhao F."/>
            <person name="Cao W."/>
        </authorList>
    </citation>
    <scope>NUCLEOTIDE SEQUENCE</scope>
    <source>
        <strain evidence="1">Rmic-2018</strain>
        <tissue evidence="1">Larvae</tissue>
    </source>
</reference>
<evidence type="ECO:0000313" key="1">
    <source>
        <dbReference type="EMBL" id="KAH7964212.1"/>
    </source>
</evidence>
<keyword evidence="2" id="KW-1185">Reference proteome</keyword>
<dbReference type="VEuPathDB" id="VectorBase:LOC119176750"/>
<reference evidence="1" key="1">
    <citation type="journal article" date="2020" name="Cell">
        <title>Large-Scale Comparative Analyses of Tick Genomes Elucidate Their Genetic Diversity and Vector Capacities.</title>
        <authorList>
            <consortium name="Tick Genome and Microbiome Consortium (TIGMIC)"/>
            <person name="Jia N."/>
            <person name="Wang J."/>
            <person name="Shi W."/>
            <person name="Du L."/>
            <person name="Sun Y."/>
            <person name="Zhan W."/>
            <person name="Jiang J.F."/>
            <person name="Wang Q."/>
            <person name="Zhang B."/>
            <person name="Ji P."/>
            <person name="Bell-Sakyi L."/>
            <person name="Cui X.M."/>
            <person name="Yuan T.T."/>
            <person name="Jiang B.G."/>
            <person name="Yang W.F."/>
            <person name="Lam T.T."/>
            <person name="Chang Q.C."/>
            <person name="Ding S.J."/>
            <person name="Wang X.J."/>
            <person name="Zhu J.G."/>
            <person name="Ruan X.D."/>
            <person name="Zhao L."/>
            <person name="Wei J.T."/>
            <person name="Ye R.Z."/>
            <person name="Que T.C."/>
            <person name="Du C.H."/>
            <person name="Zhou Y.H."/>
            <person name="Cheng J.X."/>
            <person name="Dai P.F."/>
            <person name="Guo W.B."/>
            <person name="Han X.H."/>
            <person name="Huang E.J."/>
            <person name="Li L.F."/>
            <person name="Wei W."/>
            <person name="Gao Y.C."/>
            <person name="Liu J.Z."/>
            <person name="Shao H.Z."/>
            <person name="Wang X."/>
            <person name="Wang C.C."/>
            <person name="Yang T.C."/>
            <person name="Huo Q.B."/>
            <person name="Li W."/>
            <person name="Chen H.Y."/>
            <person name="Chen S.E."/>
            <person name="Zhou L.G."/>
            <person name="Ni X.B."/>
            <person name="Tian J.H."/>
            <person name="Sheng Y."/>
            <person name="Liu T."/>
            <person name="Pan Y.S."/>
            <person name="Xia L.Y."/>
            <person name="Li J."/>
            <person name="Zhao F."/>
            <person name="Cao W.C."/>
        </authorList>
    </citation>
    <scope>NUCLEOTIDE SEQUENCE</scope>
    <source>
        <strain evidence="1">Rmic-2018</strain>
    </source>
</reference>
<dbReference type="VEuPathDB" id="VectorBase:LOC119186789"/>
<proteinExistence type="predicted"/>
<comment type="caution">
    <text evidence="1">The sequence shown here is derived from an EMBL/GenBank/DDBJ whole genome shotgun (WGS) entry which is preliminary data.</text>
</comment>
<evidence type="ECO:0000313" key="2">
    <source>
        <dbReference type="Proteomes" id="UP000821866"/>
    </source>
</evidence>
<name>A0A9J6CZW7_RHIMP</name>
<sequence length="233" mass="26874">MQRRDYERLLPLSYPAKQNVALLSFSINSTHCRETYMDSERLELRCFCRGVPCFVDEAAAGISKAREQRKLRSVRLLSYEATWVAVLSSIGSPDSQDNYMDLERLELRYFYRSVPCFLDEAAARISKALKRCEDYDWPRPLWYPSIGVFLMCFSTNSSNSSDRYMDSEMLQLCYFFRSSLFVIGDEAAAGIGRTRKQCLHQDRSWPLSYPAIDVILMCLRIDSSDSCVNIMGS</sequence>
<accession>A0A9J6CZW7</accession>
<dbReference type="AlphaFoldDB" id="A0A9J6CZW7"/>
<dbReference type="Proteomes" id="UP000821866">
    <property type="component" value="Unassembled WGS sequence"/>
</dbReference>
<gene>
    <name evidence="1" type="ORF">HPB51_027552</name>
</gene>
<protein>
    <submittedName>
        <fullName evidence="1">Uncharacterized protein</fullName>
    </submittedName>
</protein>
<dbReference type="EMBL" id="JABSTU010004126">
    <property type="protein sequence ID" value="KAH7964212.1"/>
    <property type="molecule type" value="Genomic_DNA"/>
</dbReference>
<organism evidence="1 2">
    <name type="scientific">Rhipicephalus microplus</name>
    <name type="common">Cattle tick</name>
    <name type="synonym">Boophilus microplus</name>
    <dbReference type="NCBI Taxonomy" id="6941"/>
    <lineage>
        <taxon>Eukaryota</taxon>
        <taxon>Metazoa</taxon>
        <taxon>Ecdysozoa</taxon>
        <taxon>Arthropoda</taxon>
        <taxon>Chelicerata</taxon>
        <taxon>Arachnida</taxon>
        <taxon>Acari</taxon>
        <taxon>Parasitiformes</taxon>
        <taxon>Ixodida</taxon>
        <taxon>Ixodoidea</taxon>
        <taxon>Ixodidae</taxon>
        <taxon>Rhipicephalinae</taxon>
        <taxon>Rhipicephalus</taxon>
        <taxon>Boophilus</taxon>
    </lineage>
</organism>